<gene>
    <name evidence="1" type="ORF">DPMN_063844</name>
</gene>
<dbReference type="EMBL" id="JAIWYP010000013">
    <property type="protein sequence ID" value="KAH3720933.1"/>
    <property type="molecule type" value="Genomic_DNA"/>
</dbReference>
<dbReference type="Proteomes" id="UP000828390">
    <property type="component" value="Unassembled WGS sequence"/>
</dbReference>
<evidence type="ECO:0000313" key="2">
    <source>
        <dbReference type="Proteomes" id="UP000828390"/>
    </source>
</evidence>
<evidence type="ECO:0000313" key="1">
    <source>
        <dbReference type="EMBL" id="KAH3720933.1"/>
    </source>
</evidence>
<proteinExistence type="predicted"/>
<keyword evidence="2" id="KW-1185">Reference proteome</keyword>
<accession>A0A9D4HKM6</accession>
<sequence>MKENSVQVESSLNFQADSDVLQYLSGLGRIVLNTKALSVLDQVFILQGKSEYNVRITSDSEKTCHITAICVLCDDQTLVADTYNRRIKPLNHKY</sequence>
<name>A0A9D4HKM6_DREPO</name>
<protein>
    <submittedName>
        <fullName evidence="1">Uncharacterized protein</fullName>
    </submittedName>
</protein>
<organism evidence="1 2">
    <name type="scientific">Dreissena polymorpha</name>
    <name type="common">Zebra mussel</name>
    <name type="synonym">Mytilus polymorpha</name>
    <dbReference type="NCBI Taxonomy" id="45954"/>
    <lineage>
        <taxon>Eukaryota</taxon>
        <taxon>Metazoa</taxon>
        <taxon>Spiralia</taxon>
        <taxon>Lophotrochozoa</taxon>
        <taxon>Mollusca</taxon>
        <taxon>Bivalvia</taxon>
        <taxon>Autobranchia</taxon>
        <taxon>Heteroconchia</taxon>
        <taxon>Euheterodonta</taxon>
        <taxon>Imparidentia</taxon>
        <taxon>Neoheterodontei</taxon>
        <taxon>Myida</taxon>
        <taxon>Dreissenoidea</taxon>
        <taxon>Dreissenidae</taxon>
        <taxon>Dreissena</taxon>
    </lineage>
</organism>
<comment type="caution">
    <text evidence="1">The sequence shown here is derived from an EMBL/GenBank/DDBJ whole genome shotgun (WGS) entry which is preliminary data.</text>
</comment>
<dbReference type="AlphaFoldDB" id="A0A9D4HKM6"/>
<reference evidence="1" key="2">
    <citation type="submission" date="2020-11" db="EMBL/GenBank/DDBJ databases">
        <authorList>
            <person name="McCartney M.A."/>
            <person name="Auch B."/>
            <person name="Kono T."/>
            <person name="Mallez S."/>
            <person name="Becker A."/>
            <person name="Gohl D.M."/>
            <person name="Silverstein K.A.T."/>
            <person name="Koren S."/>
            <person name="Bechman K.B."/>
            <person name="Herman A."/>
            <person name="Abrahante J.E."/>
            <person name="Garbe J."/>
        </authorList>
    </citation>
    <scope>NUCLEOTIDE SEQUENCE</scope>
    <source>
        <strain evidence="1">Duluth1</strain>
        <tissue evidence="1">Whole animal</tissue>
    </source>
</reference>
<reference evidence="1" key="1">
    <citation type="journal article" date="2019" name="bioRxiv">
        <title>The Genome of the Zebra Mussel, Dreissena polymorpha: A Resource for Invasive Species Research.</title>
        <authorList>
            <person name="McCartney M.A."/>
            <person name="Auch B."/>
            <person name="Kono T."/>
            <person name="Mallez S."/>
            <person name="Zhang Y."/>
            <person name="Obille A."/>
            <person name="Becker A."/>
            <person name="Abrahante J.E."/>
            <person name="Garbe J."/>
            <person name="Badalamenti J.P."/>
            <person name="Herman A."/>
            <person name="Mangelson H."/>
            <person name="Liachko I."/>
            <person name="Sullivan S."/>
            <person name="Sone E.D."/>
            <person name="Koren S."/>
            <person name="Silverstein K.A.T."/>
            <person name="Beckman K.B."/>
            <person name="Gohl D.M."/>
        </authorList>
    </citation>
    <scope>NUCLEOTIDE SEQUENCE</scope>
    <source>
        <strain evidence="1">Duluth1</strain>
        <tissue evidence="1">Whole animal</tissue>
    </source>
</reference>